<dbReference type="Gene3D" id="2.160.20.10">
    <property type="entry name" value="Single-stranded right-handed beta-helix, Pectin lyase-like"/>
    <property type="match status" value="2"/>
</dbReference>
<dbReference type="PANTHER" id="PTHR40088">
    <property type="entry name" value="PECTATE LYASE (EUROFUNG)"/>
    <property type="match status" value="1"/>
</dbReference>
<keyword evidence="2" id="KW-0964">Secreted</keyword>
<dbReference type="SMART" id="SM00710">
    <property type="entry name" value="PbH1"/>
    <property type="match status" value="7"/>
</dbReference>
<dbReference type="EMBL" id="CP136920">
    <property type="protein sequence ID" value="WOO39636.1"/>
    <property type="molecule type" value="Genomic_DNA"/>
</dbReference>
<keyword evidence="3" id="KW-0732">Signal</keyword>
<dbReference type="GO" id="GO:0005576">
    <property type="term" value="C:extracellular region"/>
    <property type="evidence" value="ECO:0007669"/>
    <property type="project" value="UniProtKB-SubCell"/>
</dbReference>
<sequence>MNIHFKTTRWILVFILSLFAWEALVAKPLYVSVDGSDSQSGSFEQPYETIQKAVDMAEPGTAIFVRGGVYGERIAWNTSGMSDAPIVLRNYPGESVAIDGGDLVVGSGLDPLLLIEGRSHITIEGLEIRNWKTAVEGHLPVGVLIRASADGLTGCDGITLKRLKIHGIWQTFDNGSNSNNGNYFGSDAHGLAVYGNGSTAASVISNLLVHQCEVYDLKLGTSEALVLNGNISDFVISDSVVRDCNNIGIDFIGFEGTSSVESLDQARNGIISRCEVYNISTQGNPGYRTGATSYSFSAGGIYVDGGRDIVIENNRIYNCNIGCEIASEHDGKRTERVTFRSNFVYNNRDFTGLAMGGFASTGRGITADCKILNNTFWGNDSHGYNGQIHLQWDVVDCVFMNNIVVANPQTGIMIGDPSSGNTRHTGNIYNYNAYYNTGDQSSIWNRNGVGRNFSQWKNDVGGDANSTDDVDPLFVDAENADLHLQDISPLRNAGSMVGIYVGIWDIDGENRVAGSTVDIGADEVSSQLEVPLPEAFILPHDGILSIEVDTFVAYRYQMRTSINPEGTWHDVTDESIWGNGTRQAFDLPIELIGEAPLFFSINASSL</sequence>
<dbReference type="GO" id="GO:0016837">
    <property type="term" value="F:carbon-oxygen lyase activity, acting on polysaccharides"/>
    <property type="evidence" value="ECO:0007669"/>
    <property type="project" value="TreeGrafter"/>
</dbReference>
<dbReference type="RefSeq" id="WP_317831604.1">
    <property type="nucleotide sequence ID" value="NZ_CP136920.1"/>
</dbReference>
<name>A0AAQ3L655_9BACT</name>
<proteinExistence type="predicted"/>
<evidence type="ECO:0000256" key="3">
    <source>
        <dbReference type="ARBA" id="ARBA00022729"/>
    </source>
</evidence>
<reference evidence="4 5" key="1">
    <citation type="submission" date="2023-10" db="EMBL/GenBank/DDBJ databases">
        <title>Rubellicoccus peritrichatus gen. nov., sp. nov., isolated from an algae of coral reef tank.</title>
        <authorList>
            <person name="Luo J."/>
        </authorList>
    </citation>
    <scope>NUCLEOTIDE SEQUENCE [LARGE SCALE GENOMIC DNA]</scope>
    <source>
        <strain evidence="4 5">CR14</strain>
    </source>
</reference>
<gene>
    <name evidence="4" type="ORF">RZN69_13515</name>
</gene>
<dbReference type="InterPro" id="IPR011050">
    <property type="entry name" value="Pectin_lyase_fold/virulence"/>
</dbReference>
<accession>A0AAQ3L655</accession>
<dbReference type="InterPro" id="IPR012334">
    <property type="entry name" value="Pectin_lyas_fold"/>
</dbReference>
<keyword evidence="5" id="KW-1185">Reference proteome</keyword>
<dbReference type="KEGG" id="puo:RZN69_13515"/>
<dbReference type="InterPro" id="IPR052052">
    <property type="entry name" value="Polysaccharide_Lyase_9"/>
</dbReference>
<dbReference type="AlphaFoldDB" id="A0AAQ3L655"/>
<evidence type="ECO:0000313" key="5">
    <source>
        <dbReference type="Proteomes" id="UP001304300"/>
    </source>
</evidence>
<organism evidence="4 5">
    <name type="scientific">Rubellicoccus peritrichatus</name>
    <dbReference type="NCBI Taxonomy" id="3080537"/>
    <lineage>
        <taxon>Bacteria</taxon>
        <taxon>Pseudomonadati</taxon>
        <taxon>Verrucomicrobiota</taxon>
        <taxon>Opitutia</taxon>
        <taxon>Puniceicoccales</taxon>
        <taxon>Cerasicoccaceae</taxon>
        <taxon>Rubellicoccus</taxon>
    </lineage>
</organism>
<evidence type="ECO:0000256" key="1">
    <source>
        <dbReference type="ARBA" id="ARBA00004613"/>
    </source>
</evidence>
<dbReference type="Proteomes" id="UP001304300">
    <property type="component" value="Chromosome"/>
</dbReference>
<dbReference type="PANTHER" id="PTHR40088:SF2">
    <property type="entry name" value="SECRETED SUGAR HYDROLASE"/>
    <property type="match status" value="1"/>
</dbReference>
<comment type="subcellular location">
    <subcellularLocation>
        <location evidence="1">Secreted</location>
    </subcellularLocation>
</comment>
<dbReference type="SUPFAM" id="SSF51126">
    <property type="entry name" value="Pectin lyase-like"/>
    <property type="match status" value="1"/>
</dbReference>
<dbReference type="InterPro" id="IPR006626">
    <property type="entry name" value="PbH1"/>
</dbReference>
<evidence type="ECO:0000313" key="4">
    <source>
        <dbReference type="EMBL" id="WOO39636.1"/>
    </source>
</evidence>
<protein>
    <submittedName>
        <fullName evidence="4">Right-handed parallel beta-helix repeat-containing protein</fullName>
    </submittedName>
</protein>
<evidence type="ECO:0000256" key="2">
    <source>
        <dbReference type="ARBA" id="ARBA00022525"/>
    </source>
</evidence>